<name>A0A932CL43_UNCTE</name>
<proteinExistence type="predicted"/>
<dbReference type="SUPFAM" id="SSF102198">
    <property type="entry name" value="Putative cyclase"/>
    <property type="match status" value="1"/>
</dbReference>
<organism evidence="2 3">
    <name type="scientific">Tectimicrobiota bacterium</name>
    <dbReference type="NCBI Taxonomy" id="2528274"/>
    <lineage>
        <taxon>Bacteria</taxon>
        <taxon>Pseudomonadati</taxon>
        <taxon>Nitrospinota/Tectimicrobiota group</taxon>
        <taxon>Candidatus Tectimicrobiota</taxon>
    </lineage>
</organism>
<evidence type="ECO:0000313" key="2">
    <source>
        <dbReference type="EMBL" id="MBI2875388.1"/>
    </source>
</evidence>
<dbReference type="InterPro" id="IPR007325">
    <property type="entry name" value="KFase/CYL"/>
</dbReference>
<dbReference type="EMBL" id="JACPRF010000022">
    <property type="protein sequence ID" value="MBI2875388.1"/>
    <property type="molecule type" value="Genomic_DNA"/>
</dbReference>
<dbReference type="Gene3D" id="3.50.30.50">
    <property type="entry name" value="Putative cyclase"/>
    <property type="match status" value="1"/>
</dbReference>
<dbReference type="PANTHER" id="PTHR31118:SF12">
    <property type="entry name" value="CYCLASE-LIKE PROTEIN 2"/>
    <property type="match status" value="1"/>
</dbReference>
<dbReference type="Proteomes" id="UP000769766">
    <property type="component" value="Unassembled WGS sequence"/>
</dbReference>
<gene>
    <name evidence="2" type="ORF">HYY20_00735</name>
</gene>
<accession>A0A932CL43</accession>
<dbReference type="GO" id="GO:0004061">
    <property type="term" value="F:arylformamidase activity"/>
    <property type="evidence" value="ECO:0007669"/>
    <property type="project" value="InterPro"/>
</dbReference>
<comment type="caution">
    <text evidence="2">The sequence shown here is derived from an EMBL/GenBank/DDBJ whole genome shotgun (WGS) entry which is preliminary data.</text>
</comment>
<protein>
    <submittedName>
        <fullName evidence="2">Cyclase family protein</fullName>
    </submittedName>
</protein>
<dbReference type="InterPro" id="IPR037175">
    <property type="entry name" value="KFase_sf"/>
</dbReference>
<sequence>MPHRFVDLSHGIGPETPPFPGDSPVEILSSVLEASPGGARTINLGRITASLHCGTHMDAPFHFIDSGRTIDQVPLDQCIGPAVLVHWKCQGPDDRQIMKEDLVPYRDRLQETHKVVVNTGWHRRWGDPTYFQEHPAITAEAAQFLVECGVHLVGVDTPSVDYPPYDIHILLLGHGVVIVENLTQLDAIPAEVFQLVAIPLKITGRDGSPVRAIAMEL</sequence>
<dbReference type="GO" id="GO:0019441">
    <property type="term" value="P:L-tryptophan catabolic process to kynurenine"/>
    <property type="evidence" value="ECO:0007669"/>
    <property type="project" value="InterPro"/>
</dbReference>
<dbReference type="AlphaFoldDB" id="A0A932CL43"/>
<feature type="region of interest" description="Disordered" evidence="1">
    <location>
        <begin position="1"/>
        <end position="20"/>
    </location>
</feature>
<reference evidence="2" key="1">
    <citation type="submission" date="2020-07" db="EMBL/GenBank/DDBJ databases">
        <title>Huge and variable diversity of episymbiotic CPR bacteria and DPANN archaea in groundwater ecosystems.</title>
        <authorList>
            <person name="He C.Y."/>
            <person name="Keren R."/>
            <person name="Whittaker M."/>
            <person name="Farag I.F."/>
            <person name="Doudna J."/>
            <person name="Cate J.H.D."/>
            <person name="Banfield J.F."/>
        </authorList>
    </citation>
    <scope>NUCLEOTIDE SEQUENCE</scope>
    <source>
        <strain evidence="2">NC_groundwater_672_Ag_B-0.1um_62_36</strain>
    </source>
</reference>
<evidence type="ECO:0000256" key="1">
    <source>
        <dbReference type="SAM" id="MobiDB-lite"/>
    </source>
</evidence>
<evidence type="ECO:0000313" key="3">
    <source>
        <dbReference type="Proteomes" id="UP000769766"/>
    </source>
</evidence>
<dbReference type="PANTHER" id="PTHR31118">
    <property type="entry name" value="CYCLASE-LIKE PROTEIN 2"/>
    <property type="match status" value="1"/>
</dbReference>
<dbReference type="Pfam" id="PF04199">
    <property type="entry name" value="Cyclase"/>
    <property type="match status" value="1"/>
</dbReference>